<protein>
    <submittedName>
        <fullName evidence="2">D-serine deaminase-like pyridoxal phosphate-dependent protein</fullName>
    </submittedName>
</protein>
<dbReference type="EMBL" id="JACIEZ010000002">
    <property type="protein sequence ID" value="MBB4064194.1"/>
    <property type="molecule type" value="Genomic_DNA"/>
</dbReference>
<organism evidence="2 3">
    <name type="scientific">Gellertiella hungarica</name>
    <dbReference type="NCBI Taxonomy" id="1572859"/>
    <lineage>
        <taxon>Bacteria</taxon>
        <taxon>Pseudomonadati</taxon>
        <taxon>Pseudomonadota</taxon>
        <taxon>Alphaproteobacteria</taxon>
        <taxon>Hyphomicrobiales</taxon>
        <taxon>Rhizobiaceae</taxon>
        <taxon>Gellertiella</taxon>
    </lineage>
</organism>
<name>A0A7W6NK53_9HYPH</name>
<dbReference type="GO" id="GO:0008721">
    <property type="term" value="F:D-serine ammonia-lyase activity"/>
    <property type="evidence" value="ECO:0007669"/>
    <property type="project" value="TreeGrafter"/>
</dbReference>
<sequence length="388" mass="42374">MTERYFNALSAALKSAGFFRPTLVIDRNRLDNNIDRMMRGIPSHAALRVVDKSLPSVPLLRHVLSRTGASRIMTFHLPITRAVLNAFTDVDLLFGKPMPAAAAEQALAQAEPALRTALEHRTVWLIDTPERLSAYASVAERQDITLRIAFEVDVGVCRGGVGTPEALEGLVKAARAHPRLRVEGLMAYEAHIAEIPALAGGPQAEQRRVVERFARFAACLKPEESRILNTGGSKTALLYDAALRGNDLSVGSAFVLPSDFDTPGLQGFEPAAFIATPVLKVTDAKVPGPPVLTRILSRAGLFPRRCCYIYGGAWMARPIHPPGIRENRIWGRSSNQQFMELPAEAHLQPDDMVFLRPTQSEAVLQQFGEIAVYADGQIVDTWAALPTG</sequence>
<dbReference type="Gene3D" id="3.20.20.10">
    <property type="entry name" value="Alanine racemase"/>
    <property type="match status" value="1"/>
</dbReference>
<dbReference type="InterPro" id="IPR001608">
    <property type="entry name" value="Ala_racemase_N"/>
</dbReference>
<dbReference type="PANTHER" id="PTHR28004">
    <property type="entry name" value="ZGC:162816-RELATED"/>
    <property type="match status" value="1"/>
</dbReference>
<accession>A0A7W6NK53</accession>
<evidence type="ECO:0000259" key="1">
    <source>
        <dbReference type="Pfam" id="PF01168"/>
    </source>
</evidence>
<dbReference type="PANTHER" id="PTHR28004:SF2">
    <property type="entry name" value="D-SERINE DEHYDRATASE"/>
    <property type="match status" value="1"/>
</dbReference>
<gene>
    <name evidence="2" type="ORF">GGR23_001371</name>
</gene>
<feature type="domain" description="Alanine racemase N-terminal" evidence="1">
    <location>
        <begin position="25"/>
        <end position="253"/>
    </location>
</feature>
<dbReference type="GO" id="GO:0036088">
    <property type="term" value="P:D-serine catabolic process"/>
    <property type="evidence" value="ECO:0007669"/>
    <property type="project" value="TreeGrafter"/>
</dbReference>
<dbReference type="RefSeq" id="WP_183365430.1">
    <property type="nucleotide sequence ID" value="NZ_JACIEZ010000002.1"/>
</dbReference>
<comment type="caution">
    <text evidence="2">The sequence shown here is derived from an EMBL/GenBank/DDBJ whole genome shotgun (WGS) entry which is preliminary data.</text>
</comment>
<dbReference type="InterPro" id="IPR051466">
    <property type="entry name" value="D-amino_acid_metab_enzyme"/>
</dbReference>
<reference evidence="2 3" key="1">
    <citation type="submission" date="2020-08" db="EMBL/GenBank/DDBJ databases">
        <title>Genomic Encyclopedia of Type Strains, Phase IV (KMG-IV): sequencing the most valuable type-strain genomes for metagenomic binning, comparative biology and taxonomic classification.</title>
        <authorList>
            <person name="Goeker M."/>
        </authorList>
    </citation>
    <scope>NUCLEOTIDE SEQUENCE [LARGE SCALE GENOMIC DNA]</scope>
    <source>
        <strain evidence="2 3">DSM 29853</strain>
    </source>
</reference>
<evidence type="ECO:0000313" key="2">
    <source>
        <dbReference type="EMBL" id="MBB4064194.1"/>
    </source>
</evidence>
<proteinExistence type="predicted"/>
<dbReference type="Pfam" id="PF01168">
    <property type="entry name" value="Ala_racemase_N"/>
    <property type="match status" value="1"/>
</dbReference>
<dbReference type="AlphaFoldDB" id="A0A7W6NK53"/>
<dbReference type="SUPFAM" id="SSF51419">
    <property type="entry name" value="PLP-binding barrel"/>
    <property type="match status" value="1"/>
</dbReference>
<dbReference type="InterPro" id="IPR029066">
    <property type="entry name" value="PLP-binding_barrel"/>
</dbReference>
<dbReference type="Proteomes" id="UP000528286">
    <property type="component" value="Unassembled WGS sequence"/>
</dbReference>
<evidence type="ECO:0000313" key="3">
    <source>
        <dbReference type="Proteomes" id="UP000528286"/>
    </source>
</evidence>
<keyword evidence="3" id="KW-1185">Reference proteome</keyword>